<gene>
    <name evidence="1" type="ORF">PQG83_04010</name>
</gene>
<protein>
    <submittedName>
        <fullName evidence="1">Uncharacterized protein</fullName>
    </submittedName>
</protein>
<dbReference type="RefSeq" id="WP_312747045.1">
    <property type="nucleotide sequence ID" value="NZ_CP116968.1"/>
</dbReference>
<organism evidence="1 2">
    <name type="scientific">Candidatus Nitrospira neomarina</name>
    <dbReference type="NCBI Taxonomy" id="3020899"/>
    <lineage>
        <taxon>Bacteria</taxon>
        <taxon>Pseudomonadati</taxon>
        <taxon>Nitrospirota</taxon>
        <taxon>Nitrospiria</taxon>
        <taxon>Nitrospirales</taxon>
        <taxon>Nitrospiraceae</taxon>
        <taxon>Nitrospira</taxon>
    </lineage>
</organism>
<dbReference type="AlphaFoldDB" id="A0AA96GKZ2"/>
<name>A0AA96GKZ2_9BACT</name>
<reference evidence="1 2" key="1">
    <citation type="submission" date="2023-01" db="EMBL/GenBank/DDBJ databases">
        <title>Cultivation and genomic characterization of new, ubiquitous marine nitrite-oxidizing bacteria from the Nitrospirales.</title>
        <authorList>
            <person name="Mueller A.J."/>
            <person name="Daebeler A."/>
            <person name="Herbold C.W."/>
            <person name="Kirkegaard R.H."/>
            <person name="Daims H."/>
        </authorList>
    </citation>
    <scope>NUCLEOTIDE SEQUENCE [LARGE SCALE GENOMIC DNA]</scope>
    <source>
        <strain evidence="1 2">DK</strain>
    </source>
</reference>
<dbReference type="EMBL" id="CP116968">
    <property type="protein sequence ID" value="WNM62927.1"/>
    <property type="molecule type" value="Genomic_DNA"/>
</dbReference>
<accession>A0AA96GKZ2</accession>
<evidence type="ECO:0000313" key="2">
    <source>
        <dbReference type="Proteomes" id="UP001302494"/>
    </source>
</evidence>
<dbReference type="Proteomes" id="UP001302494">
    <property type="component" value="Chromosome"/>
</dbReference>
<sequence length="45" mass="5043">MSEDENETPARNLQRERTAALATSWHDLMDKIPAKITTMIKVASA</sequence>
<keyword evidence="2" id="KW-1185">Reference proteome</keyword>
<proteinExistence type="predicted"/>
<evidence type="ECO:0000313" key="1">
    <source>
        <dbReference type="EMBL" id="WNM62927.1"/>
    </source>
</evidence>
<dbReference type="KEGG" id="nneo:PQG83_04010"/>